<keyword evidence="4 11" id="KW-0479">Metal-binding</keyword>
<dbReference type="CDD" id="cd09415">
    <property type="entry name" value="LIM1_Prickle"/>
    <property type="match status" value="1"/>
</dbReference>
<organism evidence="15 16">
    <name type="scientific">Hippocampus comes</name>
    <name type="common">Tiger tail seahorse</name>
    <dbReference type="NCBI Taxonomy" id="109280"/>
    <lineage>
        <taxon>Eukaryota</taxon>
        <taxon>Metazoa</taxon>
        <taxon>Chordata</taxon>
        <taxon>Craniata</taxon>
        <taxon>Vertebrata</taxon>
        <taxon>Euteleostomi</taxon>
        <taxon>Actinopterygii</taxon>
        <taxon>Neopterygii</taxon>
        <taxon>Teleostei</taxon>
        <taxon>Neoteleostei</taxon>
        <taxon>Acanthomorphata</taxon>
        <taxon>Syngnathiaria</taxon>
        <taxon>Syngnathiformes</taxon>
        <taxon>Syngnathoidei</taxon>
        <taxon>Syngnathidae</taxon>
        <taxon>Hippocampus</taxon>
    </lineage>
</organism>
<sequence length="880" mass="98862">MRRSPDRFSGLLALDTRVWHQSSKKGHLMSLAGAAVAASAAGLQGGARQRDLIMEQKVSKLTSGFQRSSTSDDDSGCALEEYAWVPPGLRPEQVQLYFSCLPEDKIPYVNSPGEKFRIKQLLNQLPPHDNEIRYCQSLSEEEKKELQMFSVQRKKEALGRGAPKVLPRSRLNSICEHCGENINGGEMAVFAARSGPALCWHPACFACSTCSELLVDLIYFYHNGKIHCGRHHAELLKPRCSACDEIIFADECTEAEGRHWHMKHFACFECETILGGQRYIMKDGRPYCCGCFESLYAEYCEACGEHIGVDNAQMTYDGLHWHATESCFSCAQCKSSLMGCPFLPHQGRIYCSKACSLGEDVHASDSSDSAFQSARSRESRRSVRMGKSSRSADQCRQSLLFSPSVNYKFPGLSGNPDDTVTNKLTHMNLSDEHFWRARTEETDAPEDQEEEWAEHEDYMTQLLLKFGENGVFRQASDSRPTDFWVADRDAKSKQESFKVGSSGGEGRGSLASKKYQADMYWAQSQDGLGDSAYGSHPGPASSRKIQELELDHGGGASLEDESQWYRGSLECITDEFKKKDQSVRDSMDSLALSNITGTSVDGDSKDRPLVYSMQGFHVLETEDCEKTSNMGTLNSSMLHRSTNSLKSLVSEQEAEENVAEEEVTHLPEDRPKPHVPALRRTRSQARQQQVKFSDDVLDRYSDLQVRQPPMSERTRRRVFHFEEKGQENHSGRSHHHHRRRRSRKSRSDNALNLLPKERAQMGYGMDHRRNAQGPRMDPGFHGHPPAGTMSDYKIQGSAMGRFFDLCGEDDDWCSTCSSSSSDSEEEGFFLGQPIPQPRPLRHYYTEDLPSPVAGMSPLPYGQRTKSKKKKGHKGKNCIIS</sequence>
<keyword evidence="8" id="KW-0472">Membrane</keyword>
<evidence type="ECO:0000256" key="1">
    <source>
        <dbReference type="ARBA" id="ARBA00004308"/>
    </source>
</evidence>
<feature type="region of interest" description="Disordered" evidence="12">
    <location>
        <begin position="721"/>
        <end position="753"/>
    </location>
</feature>
<dbReference type="FunFam" id="2.10.110.10:FF:000005">
    <property type="entry name" value="Testin isoform 1"/>
    <property type="match status" value="1"/>
</dbReference>
<comment type="subcellular location">
    <subcellularLocation>
        <location evidence="1">Endomembrane system</location>
    </subcellularLocation>
</comment>
<feature type="domain" description="LIM zinc-binding" evidence="13">
    <location>
        <begin position="173"/>
        <end position="237"/>
    </location>
</feature>
<dbReference type="CDD" id="cd09418">
    <property type="entry name" value="LIM2_Prickle"/>
    <property type="match status" value="1"/>
</dbReference>
<name>A0A3Q2XW00_HIPCM</name>
<dbReference type="InterPro" id="IPR033725">
    <property type="entry name" value="LIM1_prickle"/>
</dbReference>
<evidence type="ECO:0000256" key="5">
    <source>
        <dbReference type="ARBA" id="ARBA00022737"/>
    </source>
</evidence>
<keyword evidence="3" id="KW-0488">Methylation</keyword>
<dbReference type="InterPro" id="IPR001781">
    <property type="entry name" value="Znf_LIM"/>
</dbReference>
<evidence type="ECO:0000313" key="15">
    <source>
        <dbReference type="Ensembl" id="ENSHCOP00000004536.1"/>
    </source>
</evidence>
<evidence type="ECO:0000256" key="3">
    <source>
        <dbReference type="ARBA" id="ARBA00022481"/>
    </source>
</evidence>
<dbReference type="InterPro" id="IPR033726">
    <property type="entry name" value="LIM2_prickle"/>
</dbReference>
<evidence type="ECO:0000256" key="8">
    <source>
        <dbReference type="ARBA" id="ARBA00023136"/>
    </source>
</evidence>
<dbReference type="GeneID" id="109529891"/>
<dbReference type="FunFam" id="2.10.110.10:FF:000022">
    <property type="entry name" value="prickle-like protein 2 isoform X1"/>
    <property type="match status" value="1"/>
</dbReference>
<evidence type="ECO:0000256" key="6">
    <source>
        <dbReference type="ARBA" id="ARBA00022833"/>
    </source>
</evidence>
<dbReference type="CTD" id="368249"/>
<feature type="domain" description="LIM zinc-binding" evidence="13">
    <location>
        <begin position="238"/>
        <end position="298"/>
    </location>
</feature>
<dbReference type="PANTHER" id="PTHR24211">
    <property type="entry name" value="LIM DOMAIN-CONTAINING PROTEIN"/>
    <property type="match status" value="1"/>
</dbReference>
<dbReference type="Pfam" id="PF00412">
    <property type="entry name" value="LIM"/>
    <property type="match status" value="3"/>
</dbReference>
<dbReference type="InterPro" id="IPR033723">
    <property type="entry name" value="PET_prickle"/>
</dbReference>
<keyword evidence="6 11" id="KW-0862">Zinc</keyword>
<keyword evidence="7 11" id="KW-0440">LIM domain</keyword>
<comment type="similarity">
    <text evidence="2">Belongs to the prickle / espinas / testin family.</text>
</comment>
<dbReference type="InterPro" id="IPR033727">
    <property type="entry name" value="LIM3_prickle"/>
</dbReference>
<evidence type="ECO:0000256" key="11">
    <source>
        <dbReference type="PROSITE-ProRule" id="PRU00125"/>
    </source>
</evidence>
<feature type="compositionally biased region" description="Basic residues" evidence="12">
    <location>
        <begin position="731"/>
        <end position="744"/>
    </location>
</feature>
<reference evidence="15" key="1">
    <citation type="submission" date="2025-08" db="UniProtKB">
        <authorList>
            <consortium name="Ensembl"/>
        </authorList>
    </citation>
    <scope>IDENTIFICATION</scope>
</reference>
<keyword evidence="5" id="KW-0677">Repeat</keyword>
<dbReference type="Gene3D" id="2.10.110.10">
    <property type="entry name" value="Cysteine Rich Protein"/>
    <property type="match status" value="3"/>
</dbReference>
<feature type="compositionally biased region" description="Acidic residues" evidence="12">
    <location>
        <begin position="652"/>
        <end position="661"/>
    </location>
</feature>
<dbReference type="GO" id="GO:0012505">
    <property type="term" value="C:endomembrane system"/>
    <property type="evidence" value="ECO:0007669"/>
    <property type="project" value="UniProtKB-SubCell"/>
</dbReference>
<dbReference type="GeneTree" id="ENSGT00940000157529"/>
<evidence type="ECO:0000256" key="9">
    <source>
        <dbReference type="ARBA" id="ARBA00023288"/>
    </source>
</evidence>
<dbReference type="CDD" id="cd09827">
    <property type="entry name" value="PET_Prickle"/>
    <property type="match status" value="1"/>
</dbReference>
<feature type="region of interest" description="Disordered" evidence="12">
    <location>
        <begin position="647"/>
        <end position="695"/>
    </location>
</feature>
<evidence type="ECO:0000259" key="14">
    <source>
        <dbReference type="PROSITE" id="PS51303"/>
    </source>
</evidence>
<evidence type="ECO:0000259" key="13">
    <source>
        <dbReference type="PROSITE" id="PS50023"/>
    </source>
</evidence>
<accession>A0A3Q2XW00</accession>
<dbReference type="FunFam" id="2.10.110.10:FF:000035">
    <property type="entry name" value="prickle-like protein 2 isoform X1"/>
    <property type="match status" value="1"/>
</dbReference>
<dbReference type="InterPro" id="IPR010442">
    <property type="entry name" value="PET_domain"/>
</dbReference>
<dbReference type="PANTHER" id="PTHR24211:SF15">
    <property type="entry name" value="PRICKLE-LIKE PROTEIN 1"/>
    <property type="match status" value="1"/>
</dbReference>
<dbReference type="PROSITE" id="PS51303">
    <property type="entry name" value="PET"/>
    <property type="match status" value="1"/>
</dbReference>
<keyword evidence="16" id="KW-1185">Reference proteome</keyword>
<dbReference type="AlphaFoldDB" id="A0A3Q2XW00"/>
<dbReference type="GO" id="GO:0008270">
    <property type="term" value="F:zinc ion binding"/>
    <property type="evidence" value="ECO:0007669"/>
    <property type="project" value="InterPro"/>
</dbReference>
<feature type="region of interest" description="Disordered" evidence="12">
    <location>
        <begin position="824"/>
        <end position="880"/>
    </location>
</feature>
<evidence type="ECO:0000256" key="2">
    <source>
        <dbReference type="ARBA" id="ARBA00008268"/>
    </source>
</evidence>
<evidence type="ECO:0000256" key="10">
    <source>
        <dbReference type="ARBA" id="ARBA00023289"/>
    </source>
</evidence>
<dbReference type="SMART" id="SM00132">
    <property type="entry name" value="LIM"/>
    <property type="match status" value="3"/>
</dbReference>
<feature type="compositionally biased region" description="Basic residues" evidence="12">
    <location>
        <begin position="864"/>
        <end position="880"/>
    </location>
</feature>
<dbReference type="Pfam" id="PF06297">
    <property type="entry name" value="PET"/>
    <property type="match status" value="1"/>
</dbReference>
<keyword evidence="10" id="KW-0636">Prenylation</keyword>
<dbReference type="CDD" id="cd09420">
    <property type="entry name" value="LIM3_Prickle"/>
    <property type="match status" value="1"/>
</dbReference>
<feature type="domain" description="PET" evidence="14">
    <location>
        <begin position="63"/>
        <end position="171"/>
    </location>
</feature>
<evidence type="ECO:0000256" key="4">
    <source>
        <dbReference type="ARBA" id="ARBA00022723"/>
    </source>
</evidence>
<dbReference type="PROSITE" id="PS00478">
    <property type="entry name" value="LIM_DOMAIN_1"/>
    <property type="match status" value="1"/>
</dbReference>
<dbReference type="InterPro" id="IPR047120">
    <property type="entry name" value="Pk/Esn/Tes"/>
</dbReference>
<dbReference type="Ensembl" id="ENSHCOT00000006877.1">
    <property type="protein sequence ID" value="ENSHCOP00000004536.1"/>
    <property type="gene ID" value="ENSHCOG00000006016.1"/>
</dbReference>
<dbReference type="PROSITE" id="PS50023">
    <property type="entry name" value="LIM_DOMAIN_2"/>
    <property type="match status" value="2"/>
</dbReference>
<feature type="compositionally biased region" description="Basic and acidic residues" evidence="12">
    <location>
        <begin position="662"/>
        <end position="672"/>
    </location>
</feature>
<evidence type="ECO:0000256" key="12">
    <source>
        <dbReference type="SAM" id="MobiDB-lite"/>
    </source>
</evidence>
<dbReference type="KEGG" id="hcq:109529891"/>
<gene>
    <name evidence="15" type="primary">PRICKLE1</name>
</gene>
<reference evidence="15" key="2">
    <citation type="submission" date="2025-09" db="UniProtKB">
        <authorList>
            <consortium name="Ensembl"/>
        </authorList>
    </citation>
    <scope>IDENTIFICATION</scope>
</reference>
<dbReference type="SUPFAM" id="SSF57716">
    <property type="entry name" value="Glucocorticoid receptor-like (DNA-binding domain)"/>
    <property type="match status" value="2"/>
</dbReference>
<protein>
    <submittedName>
        <fullName evidence="15">Prickle planar cell polarity protein 1</fullName>
    </submittedName>
</protein>
<evidence type="ECO:0000313" key="16">
    <source>
        <dbReference type="Proteomes" id="UP000264820"/>
    </source>
</evidence>
<dbReference type="OrthoDB" id="10069167at2759"/>
<proteinExistence type="inferred from homology"/>
<dbReference type="STRING" id="109280.ENSHCOP00000004536"/>
<keyword evidence="9" id="KW-0449">Lipoprotein</keyword>
<dbReference type="Proteomes" id="UP000264820">
    <property type="component" value="Unplaced"/>
</dbReference>
<feature type="region of interest" description="Disordered" evidence="12">
    <location>
        <begin position="363"/>
        <end position="391"/>
    </location>
</feature>
<feature type="compositionally biased region" description="Basic and acidic residues" evidence="12">
    <location>
        <begin position="721"/>
        <end position="730"/>
    </location>
</feature>
<evidence type="ECO:0000256" key="7">
    <source>
        <dbReference type="ARBA" id="ARBA00023038"/>
    </source>
</evidence>